<feature type="transmembrane region" description="Helical" evidence="7">
    <location>
        <begin position="273"/>
        <end position="294"/>
    </location>
</feature>
<keyword evidence="11" id="KW-1185">Reference proteome</keyword>
<keyword evidence="4 10" id="KW-0067">ATP-binding</keyword>
<dbReference type="Proteomes" id="UP000719942">
    <property type="component" value="Unassembled WGS sequence"/>
</dbReference>
<dbReference type="InterPro" id="IPR017871">
    <property type="entry name" value="ABC_transporter-like_CS"/>
</dbReference>
<feature type="domain" description="ABC transporter" evidence="8">
    <location>
        <begin position="380"/>
        <end position="614"/>
    </location>
</feature>
<evidence type="ECO:0000256" key="6">
    <source>
        <dbReference type="ARBA" id="ARBA00023136"/>
    </source>
</evidence>
<accession>A0ABS7DMH0</accession>
<dbReference type="Gene3D" id="3.40.50.300">
    <property type="entry name" value="P-loop containing nucleotide triphosphate hydrolases"/>
    <property type="match status" value="1"/>
</dbReference>
<dbReference type="PROSITE" id="PS50893">
    <property type="entry name" value="ABC_TRANSPORTER_2"/>
    <property type="match status" value="1"/>
</dbReference>
<dbReference type="InterPro" id="IPR003593">
    <property type="entry name" value="AAA+_ATPase"/>
</dbReference>
<dbReference type="Pfam" id="PF00005">
    <property type="entry name" value="ABC_tran"/>
    <property type="match status" value="1"/>
</dbReference>
<keyword evidence="6 7" id="KW-0472">Membrane</keyword>
<dbReference type="Gene3D" id="1.20.1560.10">
    <property type="entry name" value="ABC transporter type 1, transmembrane domain"/>
    <property type="match status" value="1"/>
</dbReference>
<reference evidence="10 11" key="1">
    <citation type="submission" date="2021-03" db="EMBL/GenBank/DDBJ databases">
        <title>Caproiciproducens sp. nov. isolated from feces of cow.</title>
        <authorList>
            <person name="Choi J.-Y."/>
        </authorList>
    </citation>
    <scope>NUCLEOTIDE SEQUENCE [LARGE SCALE GENOMIC DNA]</scope>
    <source>
        <strain evidence="10 11">AGMB10547</strain>
    </source>
</reference>
<evidence type="ECO:0000259" key="8">
    <source>
        <dbReference type="PROSITE" id="PS50893"/>
    </source>
</evidence>
<feature type="domain" description="ABC transmembrane type-1" evidence="9">
    <location>
        <begin position="32"/>
        <end position="314"/>
    </location>
</feature>
<keyword evidence="3" id="KW-0547">Nucleotide-binding</keyword>
<dbReference type="PROSITE" id="PS00211">
    <property type="entry name" value="ABC_TRANSPORTER_1"/>
    <property type="match status" value="1"/>
</dbReference>
<proteinExistence type="predicted"/>
<feature type="transmembrane region" description="Helical" evidence="7">
    <location>
        <begin position="67"/>
        <end position="89"/>
    </location>
</feature>
<feature type="transmembrane region" description="Helical" evidence="7">
    <location>
        <begin position="173"/>
        <end position="190"/>
    </location>
</feature>
<comment type="subcellular location">
    <subcellularLocation>
        <location evidence="1">Cell membrane</location>
        <topology evidence="1">Multi-pass membrane protein</topology>
    </subcellularLocation>
</comment>
<dbReference type="InterPro" id="IPR011527">
    <property type="entry name" value="ABC1_TM_dom"/>
</dbReference>
<organism evidence="10 11">
    <name type="scientific">Caproiciproducens faecalis</name>
    <dbReference type="NCBI Taxonomy" id="2820301"/>
    <lineage>
        <taxon>Bacteria</taxon>
        <taxon>Bacillati</taxon>
        <taxon>Bacillota</taxon>
        <taxon>Clostridia</taxon>
        <taxon>Eubacteriales</taxon>
        <taxon>Acutalibacteraceae</taxon>
        <taxon>Caproiciproducens</taxon>
    </lineage>
</organism>
<dbReference type="InterPro" id="IPR036640">
    <property type="entry name" value="ABC1_TM_sf"/>
</dbReference>
<evidence type="ECO:0000313" key="11">
    <source>
        <dbReference type="Proteomes" id="UP000719942"/>
    </source>
</evidence>
<dbReference type="PROSITE" id="PS50929">
    <property type="entry name" value="ABC_TM1F"/>
    <property type="match status" value="1"/>
</dbReference>
<dbReference type="PANTHER" id="PTHR24221">
    <property type="entry name" value="ATP-BINDING CASSETTE SUB-FAMILY B"/>
    <property type="match status" value="1"/>
</dbReference>
<dbReference type="InterPro" id="IPR027417">
    <property type="entry name" value="P-loop_NTPase"/>
</dbReference>
<keyword evidence="5 7" id="KW-1133">Transmembrane helix</keyword>
<dbReference type="PANTHER" id="PTHR24221:SF499">
    <property type="entry name" value="FATTY ACID ABC TRANSPORTER ATP-BINDING_PERMEASE PROTEIN"/>
    <property type="match status" value="1"/>
</dbReference>
<name>A0ABS7DMH0_9FIRM</name>
<dbReference type="SUPFAM" id="SSF52540">
    <property type="entry name" value="P-loop containing nucleoside triphosphate hydrolases"/>
    <property type="match status" value="1"/>
</dbReference>
<comment type="caution">
    <text evidence="10">The sequence shown here is derived from an EMBL/GenBank/DDBJ whole genome shotgun (WGS) entry which is preliminary data.</text>
</comment>
<dbReference type="InterPro" id="IPR039421">
    <property type="entry name" value="Type_1_exporter"/>
</dbReference>
<evidence type="ECO:0000256" key="3">
    <source>
        <dbReference type="ARBA" id="ARBA00022741"/>
    </source>
</evidence>
<evidence type="ECO:0000256" key="1">
    <source>
        <dbReference type="ARBA" id="ARBA00004651"/>
    </source>
</evidence>
<dbReference type="Pfam" id="PF00664">
    <property type="entry name" value="ABC_membrane"/>
    <property type="match status" value="1"/>
</dbReference>
<feature type="transmembrane region" description="Helical" evidence="7">
    <location>
        <begin position="147"/>
        <end position="167"/>
    </location>
</feature>
<feature type="transmembrane region" description="Helical" evidence="7">
    <location>
        <begin position="248"/>
        <end position="267"/>
    </location>
</feature>
<dbReference type="SMART" id="SM00382">
    <property type="entry name" value="AAA"/>
    <property type="match status" value="1"/>
</dbReference>
<dbReference type="SUPFAM" id="SSF90123">
    <property type="entry name" value="ABC transporter transmembrane region"/>
    <property type="match status" value="1"/>
</dbReference>
<dbReference type="EMBL" id="JAGFNZ010000002">
    <property type="protein sequence ID" value="MBW7572309.1"/>
    <property type="molecule type" value="Genomic_DNA"/>
</dbReference>
<gene>
    <name evidence="10" type="ORF">J5W02_05730</name>
</gene>
<evidence type="ECO:0000256" key="5">
    <source>
        <dbReference type="ARBA" id="ARBA00022989"/>
    </source>
</evidence>
<evidence type="ECO:0000313" key="10">
    <source>
        <dbReference type="EMBL" id="MBW7572309.1"/>
    </source>
</evidence>
<evidence type="ECO:0000256" key="2">
    <source>
        <dbReference type="ARBA" id="ARBA00022692"/>
    </source>
</evidence>
<sequence length="619" mass="68552">MARTRLHEKPKDIRKTLKFLWRYLKKHGGALLLVAFMVTVSAGANVFGTYLLKPAVNDYIIPGNIPGLVKILLFMAAVYFVGVSATYGYSQLMVRLAQKIVQELRDDLFSKVQTLPLSFFDAKTHGELMSRFTNDIDTIAEALNNSFTVLIQSFIIIVGTFTVLIILNFQLSVIVLLSFLCMFLFLRYSGKKSHAYFSYQQKFMGSLNGFMEEMVEGQKVVKVFNHENKDFEEFCDRNNKLLDAATGALTYSGILIPVVVSISYFNYALSACIGAFFAIAGKIDLGSLASYLVYVRQTAMPVNQFSQQLNFILAALSGAERIFEVMEEEPETDAGTVTLIRAAEKDGALAECTSGHSGEWAWRVPNEDGTARLVPLLGDVRFHDVVFSYIPGRPVLKGINLYAKPGQKIAFVGSTGAGKTTIANMINRFYDVTSGSITYDGIDVRNIKKDDLRHSLAVVLQDTHLFTGTIADNIRYGNPDADREQVVKAAKLANADSFIQRLPQGYDTVLSGDGGNLSQGQRQLLAIARAAVSDPPVLILDEATSSVDAHTEKLIETAMDHLMENRTVFVIAHRLSTVRNAKAIIVLENGEILERGSHEELIAQKGRYYQLFTGQFELS</sequence>
<dbReference type="InterPro" id="IPR003439">
    <property type="entry name" value="ABC_transporter-like_ATP-bd"/>
</dbReference>
<dbReference type="CDD" id="cd03254">
    <property type="entry name" value="ABCC_Glucan_exporter_like"/>
    <property type="match status" value="1"/>
</dbReference>
<evidence type="ECO:0000256" key="4">
    <source>
        <dbReference type="ARBA" id="ARBA00022840"/>
    </source>
</evidence>
<keyword evidence="2 7" id="KW-0812">Transmembrane</keyword>
<protein>
    <submittedName>
        <fullName evidence="10">ABC transporter ATP-binding protein</fullName>
    </submittedName>
</protein>
<dbReference type="CDD" id="cd18547">
    <property type="entry name" value="ABC_6TM_Tm288_like"/>
    <property type="match status" value="1"/>
</dbReference>
<evidence type="ECO:0000256" key="7">
    <source>
        <dbReference type="SAM" id="Phobius"/>
    </source>
</evidence>
<dbReference type="RefSeq" id="WP_219964718.1">
    <property type="nucleotide sequence ID" value="NZ_JAGFNZ010000002.1"/>
</dbReference>
<evidence type="ECO:0000259" key="9">
    <source>
        <dbReference type="PROSITE" id="PS50929"/>
    </source>
</evidence>
<dbReference type="GO" id="GO:0005524">
    <property type="term" value="F:ATP binding"/>
    <property type="evidence" value="ECO:0007669"/>
    <property type="project" value="UniProtKB-KW"/>
</dbReference>